<reference evidence="2 3" key="1">
    <citation type="submission" date="2020-01" db="EMBL/GenBank/DDBJ databases">
        <title>Kibdelosporangium persica a novel Actinomycetes from a hot desert in Iran.</title>
        <authorList>
            <person name="Safaei N."/>
            <person name="Zaburannyi N."/>
            <person name="Mueller R."/>
            <person name="Wink J."/>
        </authorList>
    </citation>
    <scope>NUCLEOTIDE SEQUENCE [LARGE SCALE GENOMIC DNA]</scope>
    <source>
        <strain evidence="2 3">4NS15</strain>
    </source>
</reference>
<evidence type="ECO:0000313" key="3">
    <source>
        <dbReference type="Proteomes" id="UP000763557"/>
    </source>
</evidence>
<comment type="caution">
    <text evidence="2">The sequence shown here is derived from an EMBL/GenBank/DDBJ whole genome shotgun (WGS) entry which is preliminary data.</text>
</comment>
<dbReference type="InterPro" id="IPR038332">
    <property type="entry name" value="PPE_sf"/>
</dbReference>
<name>A0ABX2FCC6_9PSEU</name>
<dbReference type="SUPFAM" id="SSF140459">
    <property type="entry name" value="PE/PPE dimer-like"/>
    <property type="match status" value="1"/>
</dbReference>
<accession>A0ABX2FCC6</accession>
<evidence type="ECO:0000256" key="1">
    <source>
        <dbReference type="SAM" id="MobiDB-lite"/>
    </source>
</evidence>
<feature type="region of interest" description="Disordered" evidence="1">
    <location>
        <begin position="235"/>
        <end position="277"/>
    </location>
</feature>
<evidence type="ECO:0008006" key="4">
    <source>
        <dbReference type="Google" id="ProtNLM"/>
    </source>
</evidence>
<dbReference type="RefSeq" id="WP_173138742.1">
    <property type="nucleotide sequence ID" value="NZ_CBCSGW010000053.1"/>
</dbReference>
<proteinExistence type="predicted"/>
<keyword evidence="3" id="KW-1185">Reference proteome</keyword>
<protein>
    <recommendedName>
        <fullName evidence="4">WXG100 family type VII secretion target</fullName>
    </recommendedName>
</protein>
<organism evidence="2 3">
    <name type="scientific">Kibdelosporangium persicum</name>
    <dbReference type="NCBI Taxonomy" id="2698649"/>
    <lineage>
        <taxon>Bacteria</taxon>
        <taxon>Bacillati</taxon>
        <taxon>Actinomycetota</taxon>
        <taxon>Actinomycetes</taxon>
        <taxon>Pseudonocardiales</taxon>
        <taxon>Pseudonocardiaceae</taxon>
        <taxon>Kibdelosporangium</taxon>
    </lineage>
</organism>
<dbReference type="EMBL" id="JAAATY010000024">
    <property type="protein sequence ID" value="NRN69023.1"/>
    <property type="molecule type" value="Genomic_DNA"/>
</dbReference>
<gene>
    <name evidence="2" type="ORF">GC106_62790</name>
</gene>
<evidence type="ECO:0000313" key="2">
    <source>
        <dbReference type="EMBL" id="NRN69023.1"/>
    </source>
</evidence>
<dbReference type="Gene3D" id="1.20.1260.20">
    <property type="entry name" value="PPE superfamily"/>
    <property type="match status" value="1"/>
</dbReference>
<sequence>MSDNINALSASMRPVDALSAAGLGQLTGLVAPLQQILDRMEGNASGVHAFLDAWMTVSNRITQIQGQLGQAVAQGTADWRGTSADQYRARADGFSRSLAEFASAAKEAAAVVQLTAEVIGQSRSAANDLITDMIQRLISLVRHLMALEGGMTSMVLAQAGDLVSTFAKPVANIERQALAGVANAEKPINTLITTIGAITRLWDSYASGGQQRGMRPAGRSDQIQTQLSAVGNSIKDLSSRKAAPEQVARAQGRTRGLLGHELAHPAQQGSAPPPKGR</sequence>
<dbReference type="Proteomes" id="UP000763557">
    <property type="component" value="Unassembled WGS sequence"/>
</dbReference>